<feature type="region of interest" description="Disordered" evidence="7">
    <location>
        <begin position="601"/>
        <end position="638"/>
    </location>
</feature>
<evidence type="ECO:0000256" key="3">
    <source>
        <dbReference type="ARBA" id="ARBA00022490"/>
    </source>
</evidence>
<feature type="compositionally biased region" description="Basic and acidic residues" evidence="7">
    <location>
        <begin position="186"/>
        <end position="203"/>
    </location>
</feature>
<dbReference type="Proteomes" id="UP000479000">
    <property type="component" value="Unassembled WGS sequence"/>
</dbReference>
<feature type="coiled-coil region" evidence="6">
    <location>
        <begin position="299"/>
        <end position="326"/>
    </location>
</feature>
<comment type="similarity">
    <text evidence="2">Belongs to the ODF2 family.</text>
</comment>
<feature type="region of interest" description="Disordered" evidence="7">
    <location>
        <begin position="87"/>
        <end position="113"/>
    </location>
</feature>
<dbReference type="PANTHER" id="PTHR23162">
    <property type="entry name" value="OUTER DENSE FIBER OF SPERM TAILS 2"/>
    <property type="match status" value="1"/>
</dbReference>
<feature type="compositionally biased region" description="Low complexity" evidence="7">
    <location>
        <begin position="246"/>
        <end position="259"/>
    </location>
</feature>
<evidence type="ECO:0000313" key="9">
    <source>
        <dbReference type="Proteomes" id="UP000479000"/>
    </source>
</evidence>
<evidence type="ECO:0000256" key="4">
    <source>
        <dbReference type="ARBA" id="ARBA00023054"/>
    </source>
</evidence>
<feature type="region of interest" description="Disordered" evidence="7">
    <location>
        <begin position="236"/>
        <end position="297"/>
    </location>
</feature>
<feature type="coiled-coil region" evidence="6">
    <location>
        <begin position="379"/>
        <end position="528"/>
    </location>
</feature>
<dbReference type="OrthoDB" id="6616309at2759"/>
<reference evidence="8 9" key="1">
    <citation type="submission" date="2020-02" db="EMBL/GenBank/DDBJ databases">
        <authorList>
            <person name="Ferguson B K."/>
        </authorList>
    </citation>
    <scope>NUCLEOTIDE SEQUENCE [LARGE SCALE GENOMIC DNA]</scope>
</reference>
<evidence type="ECO:0000256" key="7">
    <source>
        <dbReference type="SAM" id="MobiDB-lite"/>
    </source>
</evidence>
<dbReference type="AlphaFoldDB" id="A0A6H5G0T4"/>
<dbReference type="PANTHER" id="PTHR23162:SF10">
    <property type="entry name" value="FI13205P"/>
    <property type="match status" value="1"/>
</dbReference>
<evidence type="ECO:0000256" key="5">
    <source>
        <dbReference type="ARBA" id="ARBA00023212"/>
    </source>
</evidence>
<gene>
    <name evidence="8" type="ORF">NTEN_LOCUS2202</name>
</gene>
<keyword evidence="4 6" id="KW-0175">Coiled coil</keyword>
<name>A0A6H5G0T4_9HEMI</name>
<evidence type="ECO:0000256" key="6">
    <source>
        <dbReference type="SAM" id="Coils"/>
    </source>
</evidence>
<feature type="compositionally biased region" description="Basic and acidic residues" evidence="7">
    <location>
        <begin position="154"/>
        <end position="163"/>
    </location>
</feature>
<dbReference type="GO" id="GO:0005813">
    <property type="term" value="C:centrosome"/>
    <property type="evidence" value="ECO:0007669"/>
    <property type="project" value="UniProtKB-SubCell"/>
</dbReference>
<feature type="region of interest" description="Disordered" evidence="7">
    <location>
        <begin position="135"/>
        <end position="216"/>
    </location>
</feature>
<dbReference type="EMBL" id="CADCXU010003298">
    <property type="protein sequence ID" value="CAA9995411.1"/>
    <property type="molecule type" value="Genomic_DNA"/>
</dbReference>
<comment type="subcellular location">
    <subcellularLocation>
        <location evidence="1">Cytoplasm</location>
        <location evidence="1">Cytoskeleton</location>
        <location evidence="1">Microtubule organizing center</location>
        <location evidence="1">Centrosome</location>
    </subcellularLocation>
</comment>
<keyword evidence="5" id="KW-0206">Cytoskeleton</keyword>
<feature type="compositionally biased region" description="Basic and acidic residues" evidence="7">
    <location>
        <begin position="135"/>
        <end position="144"/>
    </location>
</feature>
<sequence length="638" mass="72633">MTSHRGNSMTSQQEVFVGQTFREVCRCAKRRLTRRWVCRFQASEPNRLARERRSASNQRRDLAKELIATAQQQLAALSKLKATKEVKSEQRVAKTRTPPRSCSSSNDGKRFKNILPNKSKFEYVQQMSNLLRLGREDGKIDLKPRSKTPSRNATSDEKSESLARRSFSQGREHTLKNSANSKKGSHSADREGHLCSPEREKGKRMLQAQSLPKPSLQKDAAHLSYMLEITDMLKASHQKMQGKKPASSSQRDSSNARSRSSSENRAKSNRKVSQNLLGSLPGPSGQQIKQAEPKKETVVQTMEQEVKSLQKELELVQAERRGLALQKKLLQCMADSGPSTGGGPSPMMAASRDMGCKDVETNQMSIPLQQMYQKPSENLSAVEMQLNSLREQYRKLQEDYNAKVEEVSMVRVEHESAKRDSLQLLEKCREAEARVDDLLERLRAIEMEKSKMAGSKDQMTELEQQLTLAKQRYREGQEELDEVRTTMQDQMIQLEEYRNKYLTAQQTVEEQRRQIDIMELENNRIGEQVNLEIQRVKRQLHGWKSSRLATTGGWTRKCTRCFNCRLSSRLYERKAPVKCPELKTGNPSTWIWAFRWAGRGRGPRPAKPGHPELGRLQKGQCSSSSLGGRSTGTTTSKF</sequence>
<feature type="compositionally biased region" description="Low complexity" evidence="7">
    <location>
        <begin position="622"/>
        <end position="638"/>
    </location>
</feature>
<dbReference type="Gene3D" id="1.10.287.1490">
    <property type="match status" value="1"/>
</dbReference>
<evidence type="ECO:0000313" key="8">
    <source>
        <dbReference type="EMBL" id="CAA9995411.1"/>
    </source>
</evidence>
<evidence type="ECO:0000256" key="1">
    <source>
        <dbReference type="ARBA" id="ARBA00004300"/>
    </source>
</evidence>
<organism evidence="8 9">
    <name type="scientific">Nesidiocoris tenuis</name>
    <dbReference type="NCBI Taxonomy" id="355587"/>
    <lineage>
        <taxon>Eukaryota</taxon>
        <taxon>Metazoa</taxon>
        <taxon>Ecdysozoa</taxon>
        <taxon>Arthropoda</taxon>
        <taxon>Hexapoda</taxon>
        <taxon>Insecta</taxon>
        <taxon>Pterygota</taxon>
        <taxon>Neoptera</taxon>
        <taxon>Paraneoptera</taxon>
        <taxon>Hemiptera</taxon>
        <taxon>Heteroptera</taxon>
        <taxon>Panheteroptera</taxon>
        <taxon>Cimicomorpha</taxon>
        <taxon>Miridae</taxon>
        <taxon>Dicyphina</taxon>
        <taxon>Nesidiocoris</taxon>
    </lineage>
</organism>
<keyword evidence="9" id="KW-1185">Reference proteome</keyword>
<evidence type="ECO:0000256" key="2">
    <source>
        <dbReference type="ARBA" id="ARBA00009316"/>
    </source>
</evidence>
<protein>
    <submittedName>
        <fullName evidence="8">Uncharacterized protein</fullName>
    </submittedName>
</protein>
<dbReference type="InterPro" id="IPR026099">
    <property type="entry name" value="Odf2-rel"/>
</dbReference>
<accession>A0A6H5G0T4</accession>
<proteinExistence type="inferred from homology"/>
<keyword evidence="3" id="KW-0963">Cytoplasm</keyword>
<dbReference type="GO" id="GO:1902017">
    <property type="term" value="P:regulation of cilium assembly"/>
    <property type="evidence" value="ECO:0007669"/>
    <property type="project" value="TreeGrafter"/>
</dbReference>